<dbReference type="InterPro" id="IPR025497">
    <property type="entry name" value="PatA-like_N"/>
</dbReference>
<dbReference type="GO" id="GO:0000160">
    <property type="term" value="P:phosphorelay signal transduction system"/>
    <property type="evidence" value="ECO:0007669"/>
    <property type="project" value="InterPro"/>
</dbReference>
<name>A0A444J5Z6_9BACT</name>
<feature type="modified residue" description="4-aspartylphosphate" evidence="2">
    <location>
        <position position="54"/>
    </location>
</feature>
<accession>A0A444J5Z6</accession>
<gene>
    <name evidence="5" type="ORF">VT98_11492</name>
</gene>
<reference evidence="5 6" key="1">
    <citation type="submission" date="2017-01" db="EMBL/GenBank/DDBJ databases">
        <title>The cable genome- insights into the physiology and evolution of filamentous bacteria capable of sulfide oxidation via long distance electron transfer.</title>
        <authorList>
            <person name="Schreiber L."/>
            <person name="Bjerg J.T."/>
            <person name="Boggild A."/>
            <person name="Van De Vossenberg J."/>
            <person name="Meysman F."/>
            <person name="Nielsen L.P."/>
            <person name="Schramm A."/>
            <person name="Kjeldsen K.U."/>
        </authorList>
    </citation>
    <scope>NUCLEOTIDE SEQUENCE [LARGE SCALE GENOMIC DNA]</scope>
    <source>
        <strain evidence="5">A1</strain>
    </source>
</reference>
<organism evidence="5 6">
    <name type="scientific">Candidatus Electrothrix communis</name>
    <dbReference type="NCBI Taxonomy" id="1859133"/>
    <lineage>
        <taxon>Bacteria</taxon>
        <taxon>Pseudomonadati</taxon>
        <taxon>Thermodesulfobacteriota</taxon>
        <taxon>Desulfobulbia</taxon>
        <taxon>Desulfobulbales</taxon>
        <taxon>Desulfobulbaceae</taxon>
        <taxon>Candidatus Electrothrix</taxon>
    </lineage>
</organism>
<feature type="region of interest" description="Disordered" evidence="3">
    <location>
        <begin position="243"/>
        <end position="264"/>
    </location>
</feature>
<dbReference type="Proteomes" id="UP000288086">
    <property type="component" value="Unassembled WGS sequence"/>
</dbReference>
<evidence type="ECO:0000256" key="2">
    <source>
        <dbReference type="PROSITE-ProRule" id="PRU00169"/>
    </source>
</evidence>
<dbReference type="Gene3D" id="3.30.450.30">
    <property type="entry name" value="Dynein light chain 2a, cytoplasmic"/>
    <property type="match status" value="1"/>
</dbReference>
<dbReference type="Gene3D" id="3.40.50.2300">
    <property type="match status" value="1"/>
</dbReference>
<sequence>MKQQVLIVDDEPELLLSIGSGFEKNARFQMTTAHNGREALDILSKKPMDLVVTDLRMPVMDGVELLAAMTESYPKVPNIVMTAFGTLVMEQQLKKAGTMEVLEKPFDIDALEQAINKALDLHEHRNDGLAGISLANFLQIVAMEQKTAALKVAHPNGKTGHLFFAAGKLINATYDYIVGEEAVFEMLTWENIRLSMTKLSPPLPDPKIKSELMSLLLEAAHRKDTSIEEKPLDLVKQEFIRIQQQQKKKQPQQKTPPPTGEKKMAGIKDLLKEMAGEMDGVLAIQVTGMDGITIALHNPTGTDVEAFSAKFAMVMKLVEKSIDSLKGMGDFEENLVQSQNAWILTRFITPQYYVGIAVSRDGTLGNVRLVAQRYIDQLRKTL</sequence>
<evidence type="ECO:0000313" key="6">
    <source>
        <dbReference type="Proteomes" id="UP000288086"/>
    </source>
</evidence>
<dbReference type="Pfam" id="PF00072">
    <property type="entry name" value="Response_reg"/>
    <property type="match status" value="1"/>
</dbReference>
<dbReference type="Pfam" id="PF14332">
    <property type="entry name" value="DUF4388"/>
    <property type="match status" value="1"/>
</dbReference>
<dbReference type="AlphaFoldDB" id="A0A444J5Z6"/>
<dbReference type="PROSITE" id="PS50110">
    <property type="entry name" value="RESPONSE_REGULATORY"/>
    <property type="match status" value="1"/>
</dbReference>
<dbReference type="PANTHER" id="PTHR44591:SF3">
    <property type="entry name" value="RESPONSE REGULATORY DOMAIN-CONTAINING PROTEIN"/>
    <property type="match status" value="1"/>
</dbReference>
<protein>
    <recommendedName>
        <fullName evidence="4">Response regulatory domain-containing protein</fullName>
    </recommendedName>
</protein>
<dbReference type="SMART" id="SM00448">
    <property type="entry name" value="REC"/>
    <property type="match status" value="1"/>
</dbReference>
<keyword evidence="1 2" id="KW-0597">Phosphoprotein</keyword>
<evidence type="ECO:0000256" key="1">
    <source>
        <dbReference type="ARBA" id="ARBA00022553"/>
    </source>
</evidence>
<dbReference type="SUPFAM" id="SSF103196">
    <property type="entry name" value="Roadblock/LC7 domain"/>
    <property type="match status" value="1"/>
</dbReference>
<feature type="domain" description="Response regulatory" evidence="4">
    <location>
        <begin position="4"/>
        <end position="119"/>
    </location>
</feature>
<evidence type="ECO:0000256" key="3">
    <source>
        <dbReference type="SAM" id="MobiDB-lite"/>
    </source>
</evidence>
<dbReference type="EMBL" id="MTKP01000149">
    <property type="protein sequence ID" value="RWX48450.1"/>
    <property type="molecule type" value="Genomic_DNA"/>
</dbReference>
<dbReference type="SUPFAM" id="SSF52172">
    <property type="entry name" value="CheY-like"/>
    <property type="match status" value="1"/>
</dbReference>
<proteinExistence type="predicted"/>
<comment type="caution">
    <text evidence="5">The sequence shown here is derived from an EMBL/GenBank/DDBJ whole genome shotgun (WGS) entry which is preliminary data.</text>
</comment>
<dbReference type="InterPro" id="IPR011006">
    <property type="entry name" value="CheY-like_superfamily"/>
</dbReference>
<evidence type="ECO:0000313" key="5">
    <source>
        <dbReference type="EMBL" id="RWX48450.1"/>
    </source>
</evidence>
<dbReference type="PANTHER" id="PTHR44591">
    <property type="entry name" value="STRESS RESPONSE REGULATOR PROTEIN 1"/>
    <property type="match status" value="1"/>
</dbReference>
<evidence type="ECO:0000259" key="4">
    <source>
        <dbReference type="PROSITE" id="PS50110"/>
    </source>
</evidence>
<dbReference type="InterPro" id="IPR001789">
    <property type="entry name" value="Sig_transdc_resp-reg_receiver"/>
</dbReference>
<dbReference type="InterPro" id="IPR050595">
    <property type="entry name" value="Bact_response_regulator"/>
</dbReference>
<keyword evidence="6" id="KW-1185">Reference proteome</keyword>